<dbReference type="Pfam" id="PF20075">
    <property type="entry name" value="DUF6471"/>
    <property type="match status" value="2"/>
</dbReference>
<name>A0A0S4W8S4_RALSL</name>
<evidence type="ECO:0000259" key="1">
    <source>
        <dbReference type="Pfam" id="PF20075"/>
    </source>
</evidence>
<feature type="domain" description="DUF6471" evidence="1">
    <location>
        <begin position="8"/>
        <end position="65"/>
    </location>
</feature>
<dbReference type="EMBL" id="LN899827">
    <property type="protein sequence ID" value="CUV43204.1"/>
    <property type="molecule type" value="Genomic_DNA"/>
</dbReference>
<proteinExistence type="predicted"/>
<sequence>MSEEQAPWTSLAARVIRVALARKDWSYSQLASALANEGADETERSLISRVSRGTIKFTLLLQTIHLTEDHPPRLWMQALSSHTSWESKAQAVLAAELSQQPLVHPKDLVDRLARLGTRTTEKTLVTHFSSGTLSLSLFLQCLAALGSRSLDEYLDFADLVTAANQCIAAHQE</sequence>
<dbReference type="AlphaFoldDB" id="A0A0S4W8S4"/>
<protein>
    <recommendedName>
        <fullName evidence="1">DUF6471 domain-containing protein</fullName>
    </recommendedName>
</protein>
<evidence type="ECO:0000313" key="2">
    <source>
        <dbReference type="EMBL" id="CUV43204.1"/>
    </source>
</evidence>
<feature type="domain" description="DUF6471" evidence="1">
    <location>
        <begin position="85"/>
        <end position="150"/>
    </location>
</feature>
<accession>A0A0S4W8S4</accession>
<dbReference type="InterPro" id="IPR045526">
    <property type="entry name" value="DUF6471"/>
</dbReference>
<reference evidence="2" key="1">
    <citation type="submission" date="2015-10" db="EMBL/GenBank/DDBJ databases">
        <authorList>
            <person name="Gilbert D.G."/>
        </authorList>
    </citation>
    <scope>NUCLEOTIDE SEQUENCE</scope>
    <source>
        <strain evidence="2">Phyl III-seqv23</strain>
    </source>
</reference>
<gene>
    <name evidence="2" type="ORF">TO10_v1_10105</name>
</gene>
<organism evidence="2">
    <name type="scientific">Ralstonia solanacearum</name>
    <name type="common">Pseudomonas solanacearum</name>
    <dbReference type="NCBI Taxonomy" id="305"/>
    <lineage>
        <taxon>Bacteria</taxon>
        <taxon>Pseudomonadati</taxon>
        <taxon>Pseudomonadota</taxon>
        <taxon>Betaproteobacteria</taxon>
        <taxon>Burkholderiales</taxon>
        <taxon>Burkholderiaceae</taxon>
        <taxon>Ralstonia</taxon>
        <taxon>Ralstonia solanacearum species complex</taxon>
    </lineage>
</organism>